<dbReference type="AlphaFoldDB" id="A0A4Q9PUW8"/>
<feature type="region of interest" description="Disordered" evidence="1">
    <location>
        <begin position="136"/>
        <end position="160"/>
    </location>
</feature>
<organism evidence="2 3">
    <name type="scientific">Dichomitus squalens</name>
    <dbReference type="NCBI Taxonomy" id="114155"/>
    <lineage>
        <taxon>Eukaryota</taxon>
        <taxon>Fungi</taxon>
        <taxon>Dikarya</taxon>
        <taxon>Basidiomycota</taxon>
        <taxon>Agaricomycotina</taxon>
        <taxon>Agaricomycetes</taxon>
        <taxon>Polyporales</taxon>
        <taxon>Polyporaceae</taxon>
        <taxon>Dichomitus</taxon>
    </lineage>
</organism>
<dbReference type="EMBL" id="ML145126">
    <property type="protein sequence ID" value="TBU58331.1"/>
    <property type="molecule type" value="Genomic_DNA"/>
</dbReference>
<reference evidence="2 3" key="1">
    <citation type="submission" date="2019-01" db="EMBL/GenBank/DDBJ databases">
        <title>Draft genome sequences of three monokaryotic isolates of the white-rot basidiomycete fungus Dichomitus squalens.</title>
        <authorList>
            <consortium name="DOE Joint Genome Institute"/>
            <person name="Lopez S.C."/>
            <person name="Andreopoulos B."/>
            <person name="Pangilinan J."/>
            <person name="Lipzen A."/>
            <person name="Riley R."/>
            <person name="Ahrendt S."/>
            <person name="Ng V."/>
            <person name="Barry K."/>
            <person name="Daum C."/>
            <person name="Grigoriev I.V."/>
            <person name="Hilden K.S."/>
            <person name="Makela M.R."/>
            <person name="de Vries R.P."/>
        </authorList>
    </citation>
    <scope>NUCLEOTIDE SEQUENCE [LARGE SCALE GENOMIC DNA]</scope>
    <source>
        <strain evidence="2 3">CBS 464.89</strain>
    </source>
</reference>
<keyword evidence="3" id="KW-1185">Reference proteome</keyword>
<evidence type="ECO:0000256" key="1">
    <source>
        <dbReference type="SAM" id="MobiDB-lite"/>
    </source>
</evidence>
<name>A0A4Q9PUW8_9APHY</name>
<protein>
    <submittedName>
        <fullName evidence="2">Uncharacterized protein</fullName>
    </submittedName>
</protein>
<evidence type="ECO:0000313" key="2">
    <source>
        <dbReference type="EMBL" id="TBU58331.1"/>
    </source>
</evidence>
<evidence type="ECO:0000313" key="3">
    <source>
        <dbReference type="Proteomes" id="UP000292082"/>
    </source>
</evidence>
<dbReference type="Proteomes" id="UP000292082">
    <property type="component" value="Unassembled WGS sequence"/>
</dbReference>
<accession>A0A4Q9PUW8</accession>
<sequence length="243" mass="27777">MTSRLCHRFLPHLPLLPRHSRPRVRTYQNAGPSSSTPRQPLLLHPILLPLPLASLLRQGHPRLLPPAQVTNTLHKTHPLLHLPRRPLPPPRIRLFVKLHHLFKRKKLKQRSLPHAVSTLITVCCPQSRIHVTRSPDVPRLASLPGPEPTSNLPRHRRTSRPTAPHLLARCHRSKSNPACSPMHPNAAPCKAARLYSPPWPLPRSRQRFPSRRRGWRFLRGRSTPWRATAHPHRPSTVMVPVTS</sequence>
<gene>
    <name evidence="2" type="ORF">BD310DRAFT_927475</name>
</gene>
<proteinExistence type="predicted"/>